<dbReference type="EMBL" id="FMWJ01000006">
    <property type="protein sequence ID" value="SCZ61353.1"/>
    <property type="molecule type" value="Genomic_DNA"/>
</dbReference>
<gene>
    <name evidence="2" type="ORF">SAMN02982990_01700</name>
</gene>
<name>A0A1G5QHL0_PHOLU</name>
<accession>A0A1G5QHL0</accession>
<sequence>MQEESINIPKPDNAELSVINELIENSSIAMSSIVSVTNKPAVSRNLDGRLEVFVRGADNALWHIWQTAPNSDWSNWQSLGNTITSNPAVYANADGRLEVFARGADN</sequence>
<evidence type="ECO:0000313" key="2">
    <source>
        <dbReference type="EMBL" id="SCZ61353.1"/>
    </source>
</evidence>
<reference evidence="3" key="1">
    <citation type="submission" date="2016-10" db="EMBL/GenBank/DDBJ databases">
        <authorList>
            <person name="Varghese N."/>
            <person name="Submissions S."/>
        </authorList>
    </citation>
    <scope>NUCLEOTIDE SEQUENCE [LARGE SCALE GENOMIC DNA]</scope>
    <source>
        <strain evidence="3">ATCC 29999</strain>
    </source>
</reference>
<protein>
    <recommendedName>
        <fullName evidence="1">PLL-like beta propeller domain-containing protein</fullName>
    </recommendedName>
</protein>
<organism evidence="2 3">
    <name type="scientific">Photorhabdus luminescens</name>
    <name type="common">Xenorhabdus luminescens</name>
    <dbReference type="NCBI Taxonomy" id="29488"/>
    <lineage>
        <taxon>Bacteria</taxon>
        <taxon>Pseudomonadati</taxon>
        <taxon>Pseudomonadota</taxon>
        <taxon>Gammaproteobacteria</taxon>
        <taxon>Enterobacterales</taxon>
        <taxon>Morganellaceae</taxon>
        <taxon>Photorhabdus</taxon>
    </lineage>
</organism>
<feature type="domain" description="PLL-like beta propeller" evidence="1">
    <location>
        <begin position="35"/>
        <end position="106"/>
    </location>
</feature>
<dbReference type="SMR" id="A0A1G5QHL0"/>
<dbReference type="InterPro" id="IPR058502">
    <property type="entry name" value="PLL-like_beta-prop"/>
</dbReference>
<evidence type="ECO:0000259" key="1">
    <source>
        <dbReference type="Pfam" id="PF26607"/>
    </source>
</evidence>
<keyword evidence="3" id="KW-1185">Reference proteome</keyword>
<dbReference type="Proteomes" id="UP000183223">
    <property type="component" value="Unassembled WGS sequence"/>
</dbReference>
<dbReference type="Gene3D" id="2.120.10.70">
    <property type="entry name" value="Fucose-specific lectin"/>
    <property type="match status" value="1"/>
</dbReference>
<dbReference type="Pfam" id="PF26607">
    <property type="entry name" value="DUF8189"/>
    <property type="match status" value="1"/>
</dbReference>
<dbReference type="AlphaFoldDB" id="A0A1G5QHL0"/>
<feature type="non-terminal residue" evidence="2">
    <location>
        <position position="106"/>
    </location>
</feature>
<proteinExistence type="predicted"/>
<dbReference type="SUPFAM" id="SSF89372">
    <property type="entry name" value="Fucose-specific lectin"/>
    <property type="match status" value="1"/>
</dbReference>
<evidence type="ECO:0000313" key="3">
    <source>
        <dbReference type="Proteomes" id="UP000183223"/>
    </source>
</evidence>